<evidence type="ECO:0000313" key="3">
    <source>
        <dbReference type="EMBL" id="OHA65971.1"/>
    </source>
</evidence>
<dbReference type="CDD" id="cd12797">
    <property type="entry name" value="M23_peptidase"/>
    <property type="match status" value="1"/>
</dbReference>
<dbReference type="Proteomes" id="UP000178065">
    <property type="component" value="Unassembled WGS sequence"/>
</dbReference>
<comment type="caution">
    <text evidence="3">The sequence shown here is derived from an EMBL/GenBank/DDBJ whole genome shotgun (WGS) entry which is preliminary data.</text>
</comment>
<dbReference type="AlphaFoldDB" id="A0A1G2R1M2"/>
<dbReference type="STRING" id="1802448.A2672_00050"/>
<evidence type="ECO:0000256" key="1">
    <source>
        <dbReference type="SAM" id="MobiDB-lite"/>
    </source>
</evidence>
<dbReference type="Gene3D" id="2.70.70.10">
    <property type="entry name" value="Glucose Permease (Domain IIA)"/>
    <property type="match status" value="1"/>
</dbReference>
<reference evidence="3 4" key="1">
    <citation type="journal article" date="2016" name="Nat. Commun.">
        <title>Thousands of microbial genomes shed light on interconnected biogeochemical processes in an aquifer system.</title>
        <authorList>
            <person name="Anantharaman K."/>
            <person name="Brown C.T."/>
            <person name="Hug L.A."/>
            <person name="Sharon I."/>
            <person name="Castelle C.J."/>
            <person name="Probst A.J."/>
            <person name="Thomas B.C."/>
            <person name="Singh A."/>
            <person name="Wilkins M.J."/>
            <person name="Karaoz U."/>
            <person name="Brodie E.L."/>
            <person name="Williams K.H."/>
            <person name="Hubbard S.S."/>
            <person name="Banfield J.F."/>
        </authorList>
    </citation>
    <scope>NUCLEOTIDE SEQUENCE [LARGE SCALE GENOMIC DNA]</scope>
</reference>
<dbReference type="EMBL" id="MHTT01000008">
    <property type="protein sequence ID" value="OHA65971.1"/>
    <property type="molecule type" value="Genomic_DNA"/>
</dbReference>
<sequence length="171" mass="19546">MTSLKKGGEKENKNNPQYLPTDSMKNNMNKFIYRPIKFNRITQIFGENKTDYSKLGMLGHNGLDMATWNGTPIYHSGDYMGYMKTEIDAMGGIGVDIYSNTPQIDGKRIKLRYWHLKQVVGWDGKEVRPGQLIGFADNTGFSTGDHLYFDLKCVDENDKTSRTIRKPGRNH</sequence>
<dbReference type="InterPro" id="IPR016047">
    <property type="entry name" value="M23ase_b-sheet_dom"/>
</dbReference>
<dbReference type="PANTHER" id="PTHR21666:SF270">
    <property type="entry name" value="MUREIN HYDROLASE ACTIVATOR ENVC"/>
    <property type="match status" value="1"/>
</dbReference>
<gene>
    <name evidence="3" type="ORF">A2672_00050</name>
</gene>
<evidence type="ECO:0000259" key="2">
    <source>
        <dbReference type="Pfam" id="PF01551"/>
    </source>
</evidence>
<evidence type="ECO:0000313" key="4">
    <source>
        <dbReference type="Proteomes" id="UP000178065"/>
    </source>
</evidence>
<feature type="compositionally biased region" description="Basic and acidic residues" evidence="1">
    <location>
        <begin position="1"/>
        <end position="13"/>
    </location>
</feature>
<dbReference type="GO" id="GO:0004222">
    <property type="term" value="F:metalloendopeptidase activity"/>
    <property type="evidence" value="ECO:0007669"/>
    <property type="project" value="TreeGrafter"/>
</dbReference>
<dbReference type="InterPro" id="IPR011055">
    <property type="entry name" value="Dup_hybrid_motif"/>
</dbReference>
<feature type="region of interest" description="Disordered" evidence="1">
    <location>
        <begin position="1"/>
        <end position="23"/>
    </location>
</feature>
<dbReference type="InterPro" id="IPR050570">
    <property type="entry name" value="Cell_wall_metabolism_enzyme"/>
</dbReference>
<proteinExistence type="predicted"/>
<name>A0A1G2R1M2_9BACT</name>
<dbReference type="PANTHER" id="PTHR21666">
    <property type="entry name" value="PEPTIDASE-RELATED"/>
    <property type="match status" value="1"/>
</dbReference>
<protein>
    <recommendedName>
        <fullName evidence="2">M23ase beta-sheet core domain-containing protein</fullName>
    </recommendedName>
</protein>
<dbReference type="SUPFAM" id="SSF51261">
    <property type="entry name" value="Duplicated hybrid motif"/>
    <property type="match status" value="1"/>
</dbReference>
<feature type="domain" description="M23ase beta-sheet core" evidence="2">
    <location>
        <begin position="60"/>
        <end position="152"/>
    </location>
</feature>
<dbReference type="Pfam" id="PF01551">
    <property type="entry name" value="Peptidase_M23"/>
    <property type="match status" value="1"/>
</dbReference>
<organism evidence="3 4">
    <name type="scientific">Candidatus Wildermuthbacteria bacterium RIFCSPHIGHO2_01_FULL_49_22b</name>
    <dbReference type="NCBI Taxonomy" id="1802448"/>
    <lineage>
        <taxon>Bacteria</taxon>
        <taxon>Candidatus Wildermuthiibacteriota</taxon>
    </lineage>
</organism>
<accession>A0A1G2R1M2</accession>